<keyword evidence="2" id="KW-1133">Transmembrane helix</keyword>
<dbReference type="Proteomes" id="UP001341840">
    <property type="component" value="Unassembled WGS sequence"/>
</dbReference>
<feature type="non-terminal residue" evidence="3">
    <location>
        <position position="1"/>
    </location>
</feature>
<evidence type="ECO:0000313" key="4">
    <source>
        <dbReference type="Proteomes" id="UP001341840"/>
    </source>
</evidence>
<name>A0ABU6SZA5_9FABA</name>
<keyword evidence="2" id="KW-0472">Membrane</keyword>
<gene>
    <name evidence="3" type="ORF">PIB30_107073</name>
</gene>
<keyword evidence="2" id="KW-0812">Transmembrane</keyword>
<feature type="compositionally biased region" description="Polar residues" evidence="1">
    <location>
        <begin position="61"/>
        <end position="73"/>
    </location>
</feature>
<proteinExistence type="predicted"/>
<sequence length="73" mass="7962">LLLDPLILVGSILHLIVVYYLIRFGILAEIVGLQKIRINRHSSAPEQVEPTPRCDPGSLGMAQTSSTSSRVHA</sequence>
<feature type="region of interest" description="Disordered" evidence="1">
    <location>
        <begin position="42"/>
        <end position="73"/>
    </location>
</feature>
<dbReference type="EMBL" id="JASCZI010064843">
    <property type="protein sequence ID" value="MED6141796.1"/>
    <property type="molecule type" value="Genomic_DNA"/>
</dbReference>
<protein>
    <submittedName>
        <fullName evidence="3">Uncharacterized protein</fullName>
    </submittedName>
</protein>
<organism evidence="3 4">
    <name type="scientific">Stylosanthes scabra</name>
    <dbReference type="NCBI Taxonomy" id="79078"/>
    <lineage>
        <taxon>Eukaryota</taxon>
        <taxon>Viridiplantae</taxon>
        <taxon>Streptophyta</taxon>
        <taxon>Embryophyta</taxon>
        <taxon>Tracheophyta</taxon>
        <taxon>Spermatophyta</taxon>
        <taxon>Magnoliopsida</taxon>
        <taxon>eudicotyledons</taxon>
        <taxon>Gunneridae</taxon>
        <taxon>Pentapetalae</taxon>
        <taxon>rosids</taxon>
        <taxon>fabids</taxon>
        <taxon>Fabales</taxon>
        <taxon>Fabaceae</taxon>
        <taxon>Papilionoideae</taxon>
        <taxon>50 kb inversion clade</taxon>
        <taxon>dalbergioids sensu lato</taxon>
        <taxon>Dalbergieae</taxon>
        <taxon>Pterocarpus clade</taxon>
        <taxon>Stylosanthes</taxon>
    </lineage>
</organism>
<evidence type="ECO:0000313" key="3">
    <source>
        <dbReference type="EMBL" id="MED6141796.1"/>
    </source>
</evidence>
<evidence type="ECO:0000256" key="2">
    <source>
        <dbReference type="SAM" id="Phobius"/>
    </source>
</evidence>
<feature type="transmembrane region" description="Helical" evidence="2">
    <location>
        <begin position="6"/>
        <end position="31"/>
    </location>
</feature>
<comment type="caution">
    <text evidence="3">The sequence shown here is derived from an EMBL/GenBank/DDBJ whole genome shotgun (WGS) entry which is preliminary data.</text>
</comment>
<keyword evidence="4" id="KW-1185">Reference proteome</keyword>
<evidence type="ECO:0000256" key="1">
    <source>
        <dbReference type="SAM" id="MobiDB-lite"/>
    </source>
</evidence>
<reference evidence="3 4" key="1">
    <citation type="journal article" date="2023" name="Plants (Basel)">
        <title>Bridging the Gap: Combining Genomics and Transcriptomics Approaches to Understand Stylosanthes scabra, an Orphan Legume from the Brazilian Caatinga.</title>
        <authorList>
            <person name="Ferreira-Neto J.R.C."/>
            <person name="da Silva M.D."/>
            <person name="Binneck E."/>
            <person name="de Melo N.F."/>
            <person name="da Silva R.H."/>
            <person name="de Melo A.L.T.M."/>
            <person name="Pandolfi V."/>
            <person name="Bustamante F.O."/>
            <person name="Brasileiro-Vidal A.C."/>
            <person name="Benko-Iseppon A.M."/>
        </authorList>
    </citation>
    <scope>NUCLEOTIDE SEQUENCE [LARGE SCALE GENOMIC DNA]</scope>
    <source>
        <tissue evidence="3">Leaves</tissue>
    </source>
</reference>
<accession>A0ABU6SZA5</accession>